<dbReference type="PANTHER" id="PTHR22981">
    <property type="entry name" value="3-HYDROXYISOBUTYRATE DEHYDROGENASE-RELATED"/>
    <property type="match status" value="1"/>
</dbReference>
<dbReference type="EMBL" id="JAUSUL010000002">
    <property type="protein sequence ID" value="MDQ0316058.1"/>
    <property type="molecule type" value="Genomic_DNA"/>
</dbReference>
<dbReference type="GO" id="GO:0051287">
    <property type="term" value="F:NAD binding"/>
    <property type="evidence" value="ECO:0007669"/>
    <property type="project" value="InterPro"/>
</dbReference>
<keyword evidence="3 6" id="KW-0560">Oxidoreductase</keyword>
<dbReference type="PIRSF" id="PIRSF000103">
    <property type="entry name" value="HIBADH"/>
    <property type="match status" value="1"/>
</dbReference>
<dbReference type="GO" id="GO:0008442">
    <property type="term" value="F:3-hydroxyisobutyrate dehydrogenase activity"/>
    <property type="evidence" value="ECO:0007669"/>
    <property type="project" value="UniProtKB-EC"/>
</dbReference>
<evidence type="ECO:0000313" key="9">
    <source>
        <dbReference type="EMBL" id="MDQ0316058.1"/>
    </source>
</evidence>
<dbReference type="GO" id="GO:0009083">
    <property type="term" value="P:branched-chain amino acid catabolic process"/>
    <property type="evidence" value="ECO:0007669"/>
    <property type="project" value="UniProtKB-KW"/>
</dbReference>
<dbReference type="Pfam" id="PF14833">
    <property type="entry name" value="NAD_binding_11"/>
    <property type="match status" value="1"/>
</dbReference>
<dbReference type="InterPro" id="IPR036291">
    <property type="entry name" value="NAD(P)-bd_dom_sf"/>
</dbReference>
<feature type="active site" evidence="5">
    <location>
        <position position="171"/>
    </location>
</feature>
<dbReference type="InterPro" id="IPR006115">
    <property type="entry name" value="6PGDH_NADP-bd"/>
</dbReference>
<reference evidence="9" key="1">
    <citation type="submission" date="2023-07" db="EMBL/GenBank/DDBJ databases">
        <title>Genomic Encyclopedia of Type Strains, Phase IV (KMG-IV): sequencing the most valuable type-strain genomes for metagenomic binning, comparative biology and taxonomic classification.</title>
        <authorList>
            <person name="Goeker M."/>
        </authorList>
    </citation>
    <scope>NUCLEOTIDE SEQUENCE</scope>
    <source>
        <strain evidence="9">DSM 21202</strain>
    </source>
</reference>
<dbReference type="AlphaFoldDB" id="A0AAE3VPX0"/>
<evidence type="ECO:0000256" key="2">
    <source>
        <dbReference type="ARBA" id="ARBA00022456"/>
    </source>
</evidence>
<evidence type="ECO:0000256" key="5">
    <source>
        <dbReference type="PIRSR" id="PIRSR000103-1"/>
    </source>
</evidence>
<evidence type="ECO:0000256" key="3">
    <source>
        <dbReference type="ARBA" id="ARBA00023002"/>
    </source>
</evidence>
<sequence length="302" mass="30655">MAKIGFVGLGNMGGPMAANLVKAGHTVTGLDLDDGAKARLADAGGRAAGSLIELMGEAEIVITMLPAGSHVRSVYMGGEGVIALARPETLLIDCSTIDVQTSRTVAAEAEQAGLFMIDAPVSGGVGGAEAGTLTFMVGGPEPAFERAKPILDAMGKTVVHAGGPGNGQAAKICNNMVLGISMIAVSEAFNLADQLGLDRQALFDISSKASGQCWSLTTYCPVPGPVPTSPANRDYAPGFTGAMMLKDLNLAQDAARTTGTATPLGAGAQQIYTLLANEGLAARDFSAVIEFLRGNKSDEAGS</sequence>
<proteinExistence type="inferred from homology"/>
<dbReference type="Gene3D" id="1.10.1040.10">
    <property type="entry name" value="N-(1-d-carboxylethyl)-l-norvaline Dehydrogenase, domain 2"/>
    <property type="match status" value="1"/>
</dbReference>
<name>A0AAE3VPX0_9HYPH</name>
<dbReference type="GO" id="GO:0050661">
    <property type="term" value="F:NADP binding"/>
    <property type="evidence" value="ECO:0007669"/>
    <property type="project" value="InterPro"/>
</dbReference>
<evidence type="ECO:0000256" key="4">
    <source>
        <dbReference type="ARBA" id="ARBA00023027"/>
    </source>
</evidence>
<dbReference type="SUPFAM" id="SSF51735">
    <property type="entry name" value="NAD(P)-binding Rossmann-fold domains"/>
    <property type="match status" value="1"/>
</dbReference>
<comment type="pathway">
    <text evidence="6">Amino-acid degradation; L-valine degradation.</text>
</comment>
<dbReference type="InterPro" id="IPR015815">
    <property type="entry name" value="HIBADH-related"/>
</dbReference>
<dbReference type="Gene3D" id="3.40.50.720">
    <property type="entry name" value="NAD(P)-binding Rossmann-like Domain"/>
    <property type="match status" value="1"/>
</dbReference>
<protein>
    <recommendedName>
        <fullName evidence="6">3-hydroxyisobutyrate dehydrogenase</fullName>
        <shortName evidence="6">HIBADH</shortName>
        <ecNumber evidence="6">1.1.1.31</ecNumber>
    </recommendedName>
</protein>
<dbReference type="NCBIfam" id="TIGR01692">
    <property type="entry name" value="HIBADH"/>
    <property type="match status" value="1"/>
</dbReference>
<evidence type="ECO:0000259" key="7">
    <source>
        <dbReference type="Pfam" id="PF03446"/>
    </source>
</evidence>
<feature type="domain" description="6-phosphogluconate dehydrogenase NADP-binding" evidence="7">
    <location>
        <begin position="3"/>
        <end position="162"/>
    </location>
</feature>
<feature type="domain" description="3-hydroxyisobutyrate dehydrogenase-like NAD-binding" evidence="8">
    <location>
        <begin position="165"/>
        <end position="291"/>
    </location>
</feature>
<dbReference type="InterPro" id="IPR011548">
    <property type="entry name" value="HIBADH"/>
</dbReference>
<gene>
    <name evidence="9" type="ORF">J2S73_002515</name>
</gene>
<evidence type="ECO:0000259" key="8">
    <source>
        <dbReference type="Pfam" id="PF14833"/>
    </source>
</evidence>
<dbReference type="InterPro" id="IPR002204">
    <property type="entry name" value="3-OH-isobutyrate_DH-rel_CS"/>
</dbReference>
<dbReference type="SUPFAM" id="SSF48179">
    <property type="entry name" value="6-phosphogluconate dehydrogenase C-terminal domain-like"/>
    <property type="match status" value="1"/>
</dbReference>
<comment type="catalytic activity">
    <reaction evidence="6">
        <text>3-hydroxy-2-methylpropanoate + NAD(+) = 2-methyl-3-oxopropanoate + NADH + H(+)</text>
        <dbReference type="Rhea" id="RHEA:17681"/>
        <dbReference type="ChEBI" id="CHEBI:11805"/>
        <dbReference type="ChEBI" id="CHEBI:15378"/>
        <dbReference type="ChEBI" id="CHEBI:57540"/>
        <dbReference type="ChEBI" id="CHEBI:57700"/>
        <dbReference type="ChEBI" id="CHEBI:57945"/>
        <dbReference type="EC" id="1.1.1.31"/>
    </reaction>
</comment>
<evidence type="ECO:0000256" key="1">
    <source>
        <dbReference type="ARBA" id="ARBA00009080"/>
    </source>
</evidence>
<dbReference type="PROSITE" id="PS00895">
    <property type="entry name" value="3_HYDROXYISOBUT_DH"/>
    <property type="match status" value="1"/>
</dbReference>
<dbReference type="InterPro" id="IPR013328">
    <property type="entry name" value="6PGD_dom2"/>
</dbReference>
<dbReference type="PANTHER" id="PTHR22981:SF7">
    <property type="entry name" value="3-HYDROXYISOBUTYRATE DEHYDROGENASE, MITOCHONDRIAL"/>
    <property type="match status" value="1"/>
</dbReference>
<dbReference type="RefSeq" id="WP_306885884.1">
    <property type="nucleotide sequence ID" value="NZ_JAUSUL010000002.1"/>
</dbReference>
<dbReference type="InterPro" id="IPR029154">
    <property type="entry name" value="HIBADH-like_NADP-bd"/>
</dbReference>
<keyword evidence="10" id="KW-1185">Reference proteome</keyword>
<dbReference type="EC" id="1.1.1.31" evidence="6"/>
<dbReference type="Pfam" id="PF03446">
    <property type="entry name" value="NAD_binding_2"/>
    <property type="match status" value="1"/>
</dbReference>
<organism evidence="9 10">
    <name type="scientific">Amorphus orientalis</name>
    <dbReference type="NCBI Taxonomy" id="649198"/>
    <lineage>
        <taxon>Bacteria</taxon>
        <taxon>Pseudomonadati</taxon>
        <taxon>Pseudomonadota</taxon>
        <taxon>Alphaproteobacteria</taxon>
        <taxon>Hyphomicrobiales</taxon>
        <taxon>Amorphaceae</taxon>
        <taxon>Amorphus</taxon>
    </lineage>
</organism>
<evidence type="ECO:0000256" key="6">
    <source>
        <dbReference type="RuleBase" id="RU910714"/>
    </source>
</evidence>
<comment type="caution">
    <text evidence="9">The sequence shown here is derived from an EMBL/GenBank/DDBJ whole genome shotgun (WGS) entry which is preliminary data.</text>
</comment>
<dbReference type="InterPro" id="IPR008927">
    <property type="entry name" value="6-PGluconate_DH-like_C_sf"/>
</dbReference>
<keyword evidence="2 6" id="KW-0101">Branched-chain amino acid catabolism</keyword>
<keyword evidence="4 6" id="KW-0520">NAD</keyword>
<evidence type="ECO:0000313" key="10">
    <source>
        <dbReference type="Proteomes" id="UP001229244"/>
    </source>
</evidence>
<dbReference type="Proteomes" id="UP001229244">
    <property type="component" value="Unassembled WGS sequence"/>
</dbReference>
<dbReference type="FunFam" id="1.10.1040.10:FF:000006">
    <property type="entry name" value="3-hydroxyisobutyrate dehydrogenase"/>
    <property type="match status" value="1"/>
</dbReference>
<accession>A0AAE3VPX0</accession>
<comment type="similarity">
    <text evidence="1 6">Belongs to the HIBADH-related family.</text>
</comment>